<comment type="caution">
    <text evidence="2">The sequence shown here is derived from an EMBL/GenBank/DDBJ whole genome shotgun (WGS) entry which is preliminary data.</text>
</comment>
<dbReference type="RefSeq" id="WP_141281337.1">
    <property type="nucleotide sequence ID" value="NZ_BAAARZ010000013.1"/>
</dbReference>
<accession>A0A4Y3WUC4</accession>
<name>A0A4Y3WUC4_9PSEU</name>
<dbReference type="AlphaFoldDB" id="A0A4Y3WUC4"/>
<feature type="region of interest" description="Disordered" evidence="1">
    <location>
        <begin position="1"/>
        <end position="27"/>
    </location>
</feature>
<sequence>MTDQTDQPDDVDQADQADPPQDDRAAARATVAAMLADRQALAEDGVALSDTSDIAEAIRARRDRKENR</sequence>
<proteinExistence type="predicted"/>
<evidence type="ECO:0000313" key="2">
    <source>
        <dbReference type="EMBL" id="GEC22138.1"/>
    </source>
</evidence>
<dbReference type="Proteomes" id="UP000320338">
    <property type="component" value="Unassembled WGS sequence"/>
</dbReference>
<keyword evidence="3" id="KW-1185">Reference proteome</keyword>
<dbReference type="EMBL" id="BJNG01000039">
    <property type="protein sequence ID" value="GEC22138.1"/>
    <property type="molecule type" value="Genomic_DNA"/>
</dbReference>
<protein>
    <submittedName>
        <fullName evidence="2">Uncharacterized protein</fullName>
    </submittedName>
</protein>
<evidence type="ECO:0000256" key="1">
    <source>
        <dbReference type="SAM" id="MobiDB-lite"/>
    </source>
</evidence>
<feature type="compositionally biased region" description="Acidic residues" evidence="1">
    <location>
        <begin position="1"/>
        <end position="15"/>
    </location>
</feature>
<gene>
    <name evidence="2" type="ORF">PHY01_44210</name>
</gene>
<organism evidence="2 3">
    <name type="scientific">Pseudonocardia hydrocarbonoxydans</name>
    <dbReference type="NCBI Taxonomy" id="76726"/>
    <lineage>
        <taxon>Bacteria</taxon>
        <taxon>Bacillati</taxon>
        <taxon>Actinomycetota</taxon>
        <taxon>Actinomycetes</taxon>
        <taxon>Pseudonocardiales</taxon>
        <taxon>Pseudonocardiaceae</taxon>
        <taxon>Pseudonocardia</taxon>
    </lineage>
</organism>
<reference evidence="2 3" key="1">
    <citation type="submission" date="2019-06" db="EMBL/GenBank/DDBJ databases">
        <title>Whole genome shotgun sequence of Pseudonocardia hydrocarbonoxydans NBRC 14498.</title>
        <authorList>
            <person name="Hosoyama A."/>
            <person name="Uohara A."/>
            <person name="Ohji S."/>
            <person name="Ichikawa N."/>
        </authorList>
    </citation>
    <scope>NUCLEOTIDE SEQUENCE [LARGE SCALE GENOMIC DNA]</scope>
    <source>
        <strain evidence="2 3">NBRC 14498</strain>
    </source>
</reference>
<evidence type="ECO:0000313" key="3">
    <source>
        <dbReference type="Proteomes" id="UP000320338"/>
    </source>
</evidence>